<dbReference type="Pfam" id="PF01509">
    <property type="entry name" value="TruB_N"/>
    <property type="match status" value="1"/>
</dbReference>
<comment type="caution">
    <text evidence="8">The sequence shown here is derived from an EMBL/GenBank/DDBJ whole genome shotgun (WGS) entry which is preliminary data.</text>
</comment>
<keyword evidence="4 5" id="KW-0413">Isomerase</keyword>
<evidence type="ECO:0000256" key="4">
    <source>
        <dbReference type="ARBA" id="ARBA00023235"/>
    </source>
</evidence>
<evidence type="ECO:0000256" key="5">
    <source>
        <dbReference type="HAMAP-Rule" id="MF_01080"/>
    </source>
</evidence>
<dbReference type="InterPro" id="IPR002501">
    <property type="entry name" value="PsdUridine_synth_N"/>
</dbReference>
<reference evidence="8 9" key="1">
    <citation type="journal article" date="2024" name="Int. J. Syst. Evol. Microbiol.">
        <title>Virgibacillus tibetensis sp. nov., isolated from salt lake on the Tibetan Plateau of China.</title>
        <authorList>
            <person name="Phurbu D."/>
            <person name="Liu Z.-X."/>
            <person name="Wang R."/>
            <person name="Zheng Y.-Y."/>
            <person name="Liu H.-C."/>
            <person name="Zhou Y.-G."/>
            <person name="Yu Y.-J."/>
            <person name="Li A.-H."/>
        </authorList>
    </citation>
    <scope>NUCLEOTIDE SEQUENCE [LARGE SCALE GENOMIC DNA]</scope>
    <source>
        <strain evidence="8 9">C22-A2</strain>
    </source>
</reference>
<comment type="catalytic activity">
    <reaction evidence="1 5">
        <text>uridine(55) in tRNA = pseudouridine(55) in tRNA</text>
        <dbReference type="Rhea" id="RHEA:42532"/>
        <dbReference type="Rhea" id="RHEA-COMP:10101"/>
        <dbReference type="Rhea" id="RHEA-COMP:10102"/>
        <dbReference type="ChEBI" id="CHEBI:65314"/>
        <dbReference type="ChEBI" id="CHEBI:65315"/>
        <dbReference type="EC" id="5.4.99.25"/>
    </reaction>
</comment>
<keyword evidence="9" id="KW-1185">Reference proteome</keyword>
<dbReference type="HAMAP" id="MF_01080">
    <property type="entry name" value="TruB_bact"/>
    <property type="match status" value="1"/>
</dbReference>
<dbReference type="Proteomes" id="UP001335737">
    <property type="component" value="Unassembled WGS sequence"/>
</dbReference>
<dbReference type="SUPFAM" id="SSF55120">
    <property type="entry name" value="Pseudouridine synthase"/>
    <property type="match status" value="1"/>
</dbReference>
<dbReference type="CDD" id="cd02573">
    <property type="entry name" value="PseudoU_synth_EcTruB"/>
    <property type="match status" value="1"/>
</dbReference>
<dbReference type="EMBL" id="JARZFX010000001">
    <property type="protein sequence ID" value="MEC5422649.1"/>
    <property type="molecule type" value="Genomic_DNA"/>
</dbReference>
<dbReference type="RefSeq" id="WP_327606204.1">
    <property type="nucleotide sequence ID" value="NZ_JARZFX010000001.1"/>
</dbReference>
<dbReference type="InterPro" id="IPR014780">
    <property type="entry name" value="tRNA_psdUridine_synth_TruB"/>
</dbReference>
<dbReference type="GO" id="GO:0160148">
    <property type="term" value="F:tRNA pseudouridine(55) synthase activity"/>
    <property type="evidence" value="ECO:0007669"/>
    <property type="project" value="UniProtKB-EC"/>
</dbReference>
<comment type="similarity">
    <text evidence="2 5">Belongs to the pseudouridine synthase TruB family. Type 1 subfamily.</text>
</comment>
<dbReference type="Gene3D" id="3.30.2350.10">
    <property type="entry name" value="Pseudouridine synthase"/>
    <property type="match status" value="1"/>
</dbReference>
<evidence type="ECO:0000259" key="6">
    <source>
        <dbReference type="Pfam" id="PF01509"/>
    </source>
</evidence>
<feature type="active site" description="Nucleophile" evidence="5">
    <location>
        <position position="38"/>
    </location>
</feature>
<dbReference type="PANTHER" id="PTHR13767">
    <property type="entry name" value="TRNA-PSEUDOURIDINE SYNTHASE"/>
    <property type="match status" value="1"/>
</dbReference>
<evidence type="ECO:0000313" key="9">
    <source>
        <dbReference type="Proteomes" id="UP001335737"/>
    </source>
</evidence>
<evidence type="ECO:0000313" key="8">
    <source>
        <dbReference type="EMBL" id="MEC5422649.1"/>
    </source>
</evidence>
<sequence>MNGILPLWKPKGMTSHDCVIRVRKLYKTKKVGHTGTLDPEVEGVLPICIGEATKIVPFLTDTQKTYSAEVRLGTATDTEDSHGQVIEEAPVLAPPTDEDIKNVLQSFKGIITQIPPMYSAVKVNGKKLYEYARANETVERPKREVTIYNIERQANSGENDDTNSFWFKVVCSKGTYVRTLCQDIGKELGYPAHMGDLVRLETASFVKETTVTFPAIEEAVKVNRQDQLLMPIVSGLSHFERYYVDEDTKERVLNGQKLLKPENIDSDPFVIMHHDQLLAIYQTHPEKPEQIKPVRVFRG</sequence>
<dbReference type="EC" id="5.4.99.25" evidence="5"/>
<dbReference type="PANTHER" id="PTHR13767:SF2">
    <property type="entry name" value="PSEUDOURIDYLATE SYNTHASE TRUB1"/>
    <property type="match status" value="1"/>
</dbReference>
<evidence type="ECO:0000256" key="2">
    <source>
        <dbReference type="ARBA" id="ARBA00005642"/>
    </source>
</evidence>
<feature type="domain" description="tRNA pseudouridylate synthase B C-terminal" evidence="7">
    <location>
        <begin position="178"/>
        <end position="230"/>
    </location>
</feature>
<comment type="function">
    <text evidence="5">Responsible for synthesis of pseudouridine from uracil-55 in the psi GC loop of transfer RNAs.</text>
</comment>
<feature type="domain" description="Pseudouridine synthase II N-terminal" evidence="6">
    <location>
        <begin position="23"/>
        <end position="177"/>
    </location>
</feature>
<accession>A0ABU6KCT6</accession>
<keyword evidence="3 5" id="KW-0819">tRNA processing</keyword>
<dbReference type="NCBIfam" id="TIGR00431">
    <property type="entry name" value="TruB"/>
    <property type="match status" value="1"/>
</dbReference>
<evidence type="ECO:0000256" key="1">
    <source>
        <dbReference type="ARBA" id="ARBA00000385"/>
    </source>
</evidence>
<dbReference type="InterPro" id="IPR020103">
    <property type="entry name" value="PsdUridine_synth_cat_dom_sf"/>
</dbReference>
<name>A0ABU6KCT6_9BACI</name>
<organism evidence="8 9">
    <name type="scientific">Virgibacillus tibetensis</name>
    <dbReference type="NCBI Taxonomy" id="3042313"/>
    <lineage>
        <taxon>Bacteria</taxon>
        <taxon>Bacillati</taxon>
        <taxon>Bacillota</taxon>
        <taxon>Bacilli</taxon>
        <taxon>Bacillales</taxon>
        <taxon>Bacillaceae</taxon>
        <taxon>Virgibacillus</taxon>
    </lineage>
</organism>
<protein>
    <recommendedName>
        <fullName evidence="5">tRNA pseudouridine synthase B</fullName>
        <ecNumber evidence="5">5.4.99.25</ecNumber>
    </recommendedName>
    <alternativeName>
        <fullName evidence="5">tRNA pseudouridine(55) synthase</fullName>
        <shortName evidence="5">Psi55 synthase</shortName>
    </alternativeName>
    <alternativeName>
        <fullName evidence="5">tRNA pseudouridylate synthase</fullName>
    </alternativeName>
    <alternativeName>
        <fullName evidence="5">tRNA-uridine isomerase</fullName>
    </alternativeName>
</protein>
<dbReference type="Pfam" id="PF16198">
    <property type="entry name" value="TruB_C_2"/>
    <property type="match status" value="1"/>
</dbReference>
<proteinExistence type="inferred from homology"/>
<evidence type="ECO:0000256" key="3">
    <source>
        <dbReference type="ARBA" id="ARBA00022694"/>
    </source>
</evidence>
<evidence type="ECO:0000259" key="7">
    <source>
        <dbReference type="Pfam" id="PF16198"/>
    </source>
</evidence>
<dbReference type="InterPro" id="IPR032819">
    <property type="entry name" value="TruB_C"/>
</dbReference>
<gene>
    <name evidence="5 8" type="primary">truB</name>
    <name evidence="8" type="ORF">QGM71_03965</name>
</gene>